<organism evidence="2 3">
    <name type="scientific">Thiolapillus brandeum</name>
    <dbReference type="NCBI Taxonomy" id="1076588"/>
    <lineage>
        <taxon>Bacteria</taxon>
        <taxon>Pseudomonadati</taxon>
        <taxon>Pseudomonadota</taxon>
        <taxon>Gammaproteobacteria</taxon>
        <taxon>Chromatiales</taxon>
        <taxon>Sedimenticolaceae</taxon>
        <taxon>Thiolapillus</taxon>
    </lineage>
</organism>
<sequence>MTEQRLKFSVISNGRMPASGTMQAFLVEDGWDDWFKYSTMYYLWVFDENGVKKDIGSIKIGQFNMEEGQRRAAIPSSFYDLDDQFFSLGQGSEYYENVMSLGGVLSSNLLNSLRDIVINQDNIERILAEDVTRTSLLRSVSPSSIRGQFLRIVSGQASLTTYAFRYSLVPSRRTAGISLDFNVEPDANPPTNIHVLIGRNGVGKTFLLNNMVRALVNDETNHEVGSFSFDEIISDEIGFSRVVSVSFSAFDNFELLDEQRDKSIEPQYTYIGLRRTNNRGGEKGTPKSHDMLAKEFGRSIASCISLGRFEQLNNSIKTLETDPLFAEISPSSLFEANDPTTLQSEGMSLFKKLSSGHGIVLLILCRLIETVEEKTLVLLDEPEAHLHPPLLSAFVRALSGLLNHRNGVGIIATHSPVIAQEVPKTCVWKIRRQGFHAIAERPEIETFGENVGILTREIFGLEVTRSGFHKLIENSIKNGESFEEVEHQFGGQLGAEGRAILRALIIERDFQG</sequence>
<dbReference type="GO" id="GO:0005524">
    <property type="term" value="F:ATP binding"/>
    <property type="evidence" value="ECO:0007669"/>
    <property type="project" value="InterPro"/>
</dbReference>
<proteinExistence type="predicted"/>
<dbReference type="InterPro" id="IPR051396">
    <property type="entry name" value="Bact_Antivir_Def_Nuclease"/>
</dbReference>
<dbReference type="AlphaFoldDB" id="A0A7U6GL47"/>
<accession>A0A7U6GL47</accession>
<dbReference type="RefSeq" id="WP_223212069.1">
    <property type="nucleotide sequence ID" value="NZ_AP012273.1"/>
</dbReference>
<dbReference type="SUPFAM" id="SSF52540">
    <property type="entry name" value="P-loop containing nucleoside triphosphate hydrolases"/>
    <property type="match status" value="1"/>
</dbReference>
<dbReference type="PANTHER" id="PTHR43581">
    <property type="entry name" value="ATP/GTP PHOSPHATASE"/>
    <property type="match status" value="1"/>
</dbReference>
<gene>
    <name evidence="2" type="ORF">TBH_C2718</name>
</gene>
<feature type="domain" description="ATPase AAA-type core" evidence="1">
    <location>
        <begin position="352"/>
        <end position="418"/>
    </location>
</feature>
<dbReference type="InterPro" id="IPR003959">
    <property type="entry name" value="ATPase_AAA_core"/>
</dbReference>
<protein>
    <submittedName>
        <fullName evidence="2">Phage related protein</fullName>
    </submittedName>
</protein>
<dbReference type="Pfam" id="PF13304">
    <property type="entry name" value="AAA_21"/>
    <property type="match status" value="1"/>
</dbReference>
<dbReference type="Gene3D" id="3.40.50.300">
    <property type="entry name" value="P-loop containing nucleotide triphosphate hydrolases"/>
    <property type="match status" value="1"/>
</dbReference>
<evidence type="ECO:0000313" key="3">
    <source>
        <dbReference type="Proteomes" id="UP000031631"/>
    </source>
</evidence>
<dbReference type="Proteomes" id="UP000031631">
    <property type="component" value="Chromosome"/>
</dbReference>
<evidence type="ECO:0000259" key="1">
    <source>
        <dbReference type="Pfam" id="PF13304"/>
    </source>
</evidence>
<reference evidence="2 3" key="1">
    <citation type="journal article" date="2014" name="PLoS ONE">
        <title>Physiological and genomic features of a novel sulfur-oxidizing gammaproteobacterium belonging to a previously uncultivated symbiotic lineage isolated from a hydrothermal vent.</title>
        <authorList>
            <person name="Nunoura T."/>
            <person name="Takaki Y."/>
            <person name="Kazama H."/>
            <person name="Kakuta J."/>
            <person name="Shimamura S."/>
            <person name="Makita H."/>
            <person name="Hirai M."/>
            <person name="Miyazaki M."/>
            <person name="Takai K."/>
        </authorList>
    </citation>
    <scope>NUCLEOTIDE SEQUENCE [LARGE SCALE GENOMIC DNA]</scope>
    <source>
        <strain evidence="2 3">Hiromi1</strain>
    </source>
</reference>
<keyword evidence="3" id="KW-1185">Reference proteome</keyword>
<evidence type="ECO:0000313" key="2">
    <source>
        <dbReference type="EMBL" id="BAO45620.1"/>
    </source>
</evidence>
<dbReference type="GO" id="GO:0016887">
    <property type="term" value="F:ATP hydrolysis activity"/>
    <property type="evidence" value="ECO:0007669"/>
    <property type="project" value="InterPro"/>
</dbReference>
<name>A0A7U6GL47_9GAMM</name>
<dbReference type="PANTHER" id="PTHR43581:SF2">
    <property type="entry name" value="EXCINUCLEASE ATPASE SUBUNIT"/>
    <property type="match status" value="1"/>
</dbReference>
<dbReference type="InterPro" id="IPR027417">
    <property type="entry name" value="P-loop_NTPase"/>
</dbReference>
<dbReference type="KEGG" id="tbn:TBH_C2718"/>
<dbReference type="EMBL" id="AP012273">
    <property type="protein sequence ID" value="BAO45620.1"/>
    <property type="molecule type" value="Genomic_DNA"/>
</dbReference>